<dbReference type="Pfam" id="PF03330">
    <property type="entry name" value="DPBB_1"/>
    <property type="match status" value="1"/>
</dbReference>
<keyword evidence="1" id="KW-0732">Signal</keyword>
<dbReference type="InterPro" id="IPR007730">
    <property type="entry name" value="SPOR-like_dom"/>
</dbReference>
<dbReference type="PANTHER" id="PTHR34183:SF1">
    <property type="entry name" value="ENDOLYTIC PEPTIDOGLYCAN TRANSGLYCOSYLASE RLPA"/>
    <property type="match status" value="1"/>
</dbReference>
<comment type="caution">
    <text evidence="7">The sequence shown here is derived from an EMBL/GenBank/DDBJ whole genome shotgun (WGS) entry which is preliminary data.</text>
</comment>
<dbReference type="Gene3D" id="3.30.70.1070">
    <property type="entry name" value="Sporulation related repeat"/>
    <property type="match status" value="1"/>
</dbReference>
<evidence type="ECO:0000256" key="5">
    <source>
        <dbReference type="RuleBase" id="RU003495"/>
    </source>
</evidence>
<dbReference type="Pfam" id="PF05036">
    <property type="entry name" value="SPOR"/>
    <property type="match status" value="1"/>
</dbReference>
<dbReference type="SUPFAM" id="SSF50685">
    <property type="entry name" value="Barwin-like endoglucanases"/>
    <property type="match status" value="1"/>
</dbReference>
<dbReference type="Gene3D" id="2.40.40.10">
    <property type="entry name" value="RlpA-like domain"/>
    <property type="match status" value="1"/>
</dbReference>
<dbReference type="InterPro" id="IPR036680">
    <property type="entry name" value="SPOR-like_sf"/>
</dbReference>
<keyword evidence="7" id="KW-0449">Lipoprotein</keyword>
<dbReference type="InterPro" id="IPR036908">
    <property type="entry name" value="RlpA-like_sf"/>
</dbReference>
<dbReference type="PROSITE" id="PS51724">
    <property type="entry name" value="SPOR"/>
    <property type="match status" value="1"/>
</dbReference>
<dbReference type="InterPro" id="IPR034718">
    <property type="entry name" value="RlpA"/>
</dbReference>
<dbReference type="CDD" id="cd22268">
    <property type="entry name" value="DPBB_RlpA-like"/>
    <property type="match status" value="1"/>
</dbReference>
<keyword evidence="8" id="KW-1185">Reference proteome</keyword>
<evidence type="ECO:0000313" key="8">
    <source>
        <dbReference type="Proteomes" id="UP001549366"/>
    </source>
</evidence>
<feature type="domain" description="SPOR" evidence="6">
    <location>
        <begin position="180"/>
        <end position="260"/>
    </location>
</feature>
<sequence length="264" mass="28890">MHSTTTFRQVGFAGLITLFISGCAGVPREDGAPANPRDVSDIPDAIPVVHQGAIKNSPYMHEGVVYEPMISANEYSEEGIASWYGTKFHGKQTANGEVYDLYGMTAAHKTLPLPSYVKVTNKTNNRSVVLRVNDRGPFVGDRIIDLSFAAAKKLGFADEGITEVLVEGIDVGAFAAADIEGEHQEVFLQMAAFSNYHNAQIMRRQLSASTDTPVKIVKNDSEDEPLYRVRIGPVQTPDHMEILLDTLEAAQFAPPYLVYETVAQ</sequence>
<name>A0ABV2SJP9_9GAMM</name>
<dbReference type="NCBIfam" id="TIGR00413">
    <property type="entry name" value="rlpA"/>
    <property type="match status" value="1"/>
</dbReference>
<evidence type="ECO:0000256" key="4">
    <source>
        <dbReference type="HAMAP-Rule" id="MF_02071"/>
    </source>
</evidence>
<dbReference type="InterPro" id="IPR012997">
    <property type="entry name" value="RplA"/>
</dbReference>
<dbReference type="SUPFAM" id="SSF110997">
    <property type="entry name" value="Sporulation related repeat"/>
    <property type="match status" value="1"/>
</dbReference>
<evidence type="ECO:0000256" key="2">
    <source>
        <dbReference type="ARBA" id="ARBA00023239"/>
    </source>
</evidence>
<evidence type="ECO:0000256" key="1">
    <source>
        <dbReference type="ARBA" id="ARBA00022729"/>
    </source>
</evidence>
<keyword evidence="2 4" id="KW-0456">Lyase</keyword>
<dbReference type="Proteomes" id="UP001549366">
    <property type="component" value="Unassembled WGS sequence"/>
</dbReference>
<gene>
    <name evidence="4" type="primary">rlpA</name>
    <name evidence="7" type="ORF">V5J35_003180</name>
</gene>
<reference evidence="7 8" key="1">
    <citation type="submission" date="2024-06" db="EMBL/GenBank/DDBJ databases">
        <title>Genomic Encyclopedia of Type Strains, Phase V (KMG-V): Genome sequencing to study the core and pangenomes of soil and plant-associated prokaryotes.</title>
        <authorList>
            <person name="Whitman W."/>
        </authorList>
    </citation>
    <scope>NUCLEOTIDE SEQUENCE [LARGE SCALE GENOMIC DNA]</scope>
    <source>
        <strain evidence="7 8">NE40</strain>
    </source>
</reference>
<accession>A0ABV2SJP9</accession>
<dbReference type="InterPro" id="IPR009009">
    <property type="entry name" value="RlpA-like_DPBB"/>
</dbReference>
<dbReference type="HAMAP" id="MF_02071">
    <property type="entry name" value="RlpA"/>
    <property type="match status" value="1"/>
</dbReference>
<proteinExistence type="inferred from homology"/>
<dbReference type="RefSeq" id="WP_354008102.1">
    <property type="nucleotide sequence ID" value="NZ_JBEWTA010000001.1"/>
</dbReference>
<protein>
    <recommendedName>
        <fullName evidence="4">Endolytic peptidoglycan transglycosylase RlpA</fullName>
        <ecNumber evidence="4">4.2.2.-</ecNumber>
    </recommendedName>
</protein>
<organism evidence="7 8">
    <name type="scientific">Endozoicomonas lisbonensis</name>
    <dbReference type="NCBI Taxonomy" id="3120522"/>
    <lineage>
        <taxon>Bacteria</taxon>
        <taxon>Pseudomonadati</taxon>
        <taxon>Pseudomonadota</taxon>
        <taxon>Gammaproteobacteria</taxon>
        <taxon>Oceanospirillales</taxon>
        <taxon>Endozoicomonadaceae</taxon>
        <taxon>Endozoicomonas</taxon>
    </lineage>
</organism>
<evidence type="ECO:0000256" key="3">
    <source>
        <dbReference type="ARBA" id="ARBA00023316"/>
    </source>
</evidence>
<evidence type="ECO:0000259" key="6">
    <source>
        <dbReference type="PROSITE" id="PS51724"/>
    </source>
</evidence>
<dbReference type="PANTHER" id="PTHR34183">
    <property type="entry name" value="ENDOLYTIC PEPTIDOGLYCAN TRANSGLYCOSYLASE RLPA"/>
    <property type="match status" value="1"/>
</dbReference>
<comment type="function">
    <text evidence="4">Lytic transglycosylase with a strong preference for naked glycan strands that lack stem peptides.</text>
</comment>
<dbReference type="EC" id="4.2.2.-" evidence="4"/>
<comment type="similarity">
    <text evidence="4 5">Belongs to the RlpA family.</text>
</comment>
<evidence type="ECO:0000313" key="7">
    <source>
        <dbReference type="EMBL" id="MET4757988.1"/>
    </source>
</evidence>
<dbReference type="EMBL" id="JBEWTB010000002">
    <property type="protein sequence ID" value="MET4757988.1"/>
    <property type="molecule type" value="Genomic_DNA"/>
</dbReference>
<keyword evidence="3 4" id="KW-0961">Cell wall biogenesis/degradation</keyword>